<evidence type="ECO:0000313" key="4">
    <source>
        <dbReference type="Proteomes" id="UP001465426"/>
    </source>
</evidence>
<organism evidence="3 4">
    <name type="scientific">Niallia hominis</name>
    <dbReference type="NCBI Taxonomy" id="3133173"/>
    <lineage>
        <taxon>Bacteria</taxon>
        <taxon>Bacillati</taxon>
        <taxon>Bacillota</taxon>
        <taxon>Bacilli</taxon>
        <taxon>Bacillales</taxon>
        <taxon>Bacillaceae</taxon>
        <taxon>Niallia</taxon>
    </lineage>
</organism>
<evidence type="ECO:0000313" key="3">
    <source>
        <dbReference type="EMBL" id="MEQ2465092.1"/>
    </source>
</evidence>
<keyword evidence="1" id="KW-0547">Nucleotide-binding</keyword>
<dbReference type="SUPFAM" id="SSF56059">
    <property type="entry name" value="Glutathione synthetase ATP-binding domain-like"/>
    <property type="match status" value="1"/>
</dbReference>
<reference evidence="3 4" key="1">
    <citation type="submission" date="2024-03" db="EMBL/GenBank/DDBJ databases">
        <title>Human intestinal bacterial collection.</title>
        <authorList>
            <person name="Pauvert C."/>
            <person name="Hitch T.C.A."/>
            <person name="Clavel T."/>
        </authorList>
    </citation>
    <scope>NUCLEOTIDE SEQUENCE [LARGE SCALE GENOMIC DNA]</scope>
    <source>
        <strain evidence="3 4">CLA-SR-H024</strain>
    </source>
</reference>
<dbReference type="PROSITE" id="PS50975">
    <property type="entry name" value="ATP_GRASP"/>
    <property type="match status" value="1"/>
</dbReference>
<dbReference type="Proteomes" id="UP001465426">
    <property type="component" value="Unassembled WGS sequence"/>
</dbReference>
<dbReference type="RefSeq" id="WP_284561478.1">
    <property type="nucleotide sequence ID" value="NZ_JBBMFN010000007.1"/>
</dbReference>
<keyword evidence="1" id="KW-0067">ATP-binding</keyword>
<accession>A0ABV1EYA0</accession>
<feature type="domain" description="ATP-grasp" evidence="2">
    <location>
        <begin position="378"/>
        <end position="450"/>
    </location>
</feature>
<proteinExistence type="predicted"/>
<dbReference type="InterPro" id="IPR011761">
    <property type="entry name" value="ATP-grasp"/>
</dbReference>
<gene>
    <name evidence="3" type="ORF">WMO63_05320</name>
</gene>
<comment type="caution">
    <text evidence="3">The sequence shown here is derived from an EMBL/GenBank/DDBJ whole genome shotgun (WGS) entry which is preliminary data.</text>
</comment>
<dbReference type="InterPro" id="IPR026838">
    <property type="entry name" value="YheC/D"/>
</dbReference>
<dbReference type="EMBL" id="JBBMFN010000007">
    <property type="protein sequence ID" value="MEQ2465092.1"/>
    <property type="molecule type" value="Genomic_DNA"/>
</dbReference>
<name>A0ABV1EYA0_9BACI</name>
<evidence type="ECO:0000256" key="1">
    <source>
        <dbReference type="PROSITE-ProRule" id="PRU00409"/>
    </source>
</evidence>
<evidence type="ECO:0000259" key="2">
    <source>
        <dbReference type="PROSITE" id="PS50975"/>
    </source>
</evidence>
<dbReference type="Gene3D" id="3.30.470.20">
    <property type="entry name" value="ATP-grasp fold, B domain"/>
    <property type="match status" value="1"/>
</dbReference>
<protein>
    <submittedName>
        <fullName evidence="3">YheC/YheD family protein</fullName>
    </submittedName>
</protein>
<sequence length="461" mass="53050">MTLKFLQLFKKDDFQEALDGLSIAISPSLLKFLNINLNEPVYVCLAKRNVQVAVQTHSLEKQDIVFSTDLEKSLLLPKEIDTFLIPYFNKNQLFHLGPVIGILTEINDDKEEIIFPSIQHLCKELTEELTQIGGFFYLFGLQNVQEDKINGYFFHHNTWNMLDFPYPHVIYNRLHSRKADSSTAFLKLKKLLEEKDIPIFNSRFFSKDETYQLLNKSATMHKHLPLTKQLTYQNFISMLTFPLLYVKPVHGSQGRNIIHIEHLNNGFTATISSGKRKGKTKLFSDEEKLWKWLEGYAKRRSYICQQGIDFLKSQERSLDFRILCHKNYQGNWTITSIVARIAQKNAIVANLAQGAEMQPAKVVLHELLTTEKAVQKLEELKALAIEIAAILSENTNGYLGELGIDIGMDKQGHLWVIEVNSKPSKKLEEHIEKTRPSTKALLEYFIALSFSPCLKEISEDE</sequence>
<keyword evidence="4" id="KW-1185">Reference proteome</keyword>
<dbReference type="Pfam" id="PF14398">
    <property type="entry name" value="ATPgrasp_YheCD"/>
    <property type="match status" value="1"/>
</dbReference>